<dbReference type="InterPro" id="IPR011009">
    <property type="entry name" value="Kinase-like_dom_sf"/>
</dbReference>
<dbReference type="EMBL" id="KL197718">
    <property type="protein sequence ID" value="KDQ58110.1"/>
    <property type="molecule type" value="Genomic_DNA"/>
</dbReference>
<dbReference type="HOGENOM" id="CLU_943542_0_0_1"/>
<dbReference type="InterPro" id="IPR001245">
    <property type="entry name" value="Ser-Thr/Tyr_kinase_cat_dom"/>
</dbReference>
<dbReference type="STRING" id="933084.A0A067PW57"/>
<dbReference type="InParanoid" id="A0A067PW57"/>
<dbReference type="AlphaFoldDB" id="A0A067PW57"/>
<dbReference type="InterPro" id="IPR000719">
    <property type="entry name" value="Prot_kinase_dom"/>
</dbReference>
<gene>
    <name evidence="2" type="ORF">JAAARDRAFT_206824</name>
</gene>
<proteinExistence type="predicted"/>
<evidence type="ECO:0000313" key="3">
    <source>
        <dbReference type="Proteomes" id="UP000027265"/>
    </source>
</evidence>
<dbReference type="InterPro" id="IPR053235">
    <property type="entry name" value="Ser_Thr_kinase"/>
</dbReference>
<organism evidence="2 3">
    <name type="scientific">Jaapia argillacea MUCL 33604</name>
    <dbReference type="NCBI Taxonomy" id="933084"/>
    <lineage>
        <taxon>Eukaryota</taxon>
        <taxon>Fungi</taxon>
        <taxon>Dikarya</taxon>
        <taxon>Basidiomycota</taxon>
        <taxon>Agaricomycotina</taxon>
        <taxon>Agaricomycetes</taxon>
        <taxon>Agaricomycetidae</taxon>
        <taxon>Jaapiales</taxon>
        <taxon>Jaapiaceae</taxon>
        <taxon>Jaapia</taxon>
    </lineage>
</organism>
<dbReference type="GO" id="GO:0005524">
    <property type="term" value="F:ATP binding"/>
    <property type="evidence" value="ECO:0007669"/>
    <property type="project" value="InterPro"/>
</dbReference>
<accession>A0A067PW57</accession>
<dbReference type="GO" id="GO:0005737">
    <property type="term" value="C:cytoplasm"/>
    <property type="evidence" value="ECO:0007669"/>
    <property type="project" value="TreeGrafter"/>
</dbReference>
<feature type="domain" description="Protein kinase" evidence="1">
    <location>
        <begin position="1"/>
        <end position="280"/>
    </location>
</feature>
<protein>
    <recommendedName>
        <fullName evidence="1">Protein kinase domain-containing protein</fullName>
    </recommendedName>
</protein>
<sequence length="295" mass="33378">MTPINLVCPFPNFSQITSQLSSAEPESNLRRRVLPSRELCHPIRRWPQEPTKDIVIRTTNPDAIQISLAVTQGWQNLKHDHILNYSQVIHDCRTPVFIQPVCNNGNIVDYYIRAYSQDQLPITLREAAQGLQFLHSQGITHGRVHGSNILMDDEGHAKITDFGLYPIVNPLAGDIRDPFLWWKAPEQLIPTDGPEILHGSFEADVYSFGLTIIEVCTSRRPFADIQHPIRFLMELSNNVEFAMTIPKPARIPEDLWSTFRLCCAGKPEMRPCFAGLVFFLLSQDKTTSAGVTSTM</sequence>
<keyword evidence="3" id="KW-1185">Reference proteome</keyword>
<dbReference type="Proteomes" id="UP000027265">
    <property type="component" value="Unassembled WGS sequence"/>
</dbReference>
<dbReference type="PANTHER" id="PTHR24361">
    <property type="entry name" value="MITOGEN-ACTIVATED KINASE KINASE KINASE"/>
    <property type="match status" value="1"/>
</dbReference>
<name>A0A067PW57_9AGAM</name>
<reference evidence="3" key="1">
    <citation type="journal article" date="2014" name="Proc. Natl. Acad. Sci. U.S.A.">
        <title>Extensive sampling of basidiomycete genomes demonstrates inadequacy of the white-rot/brown-rot paradigm for wood decay fungi.</title>
        <authorList>
            <person name="Riley R."/>
            <person name="Salamov A.A."/>
            <person name="Brown D.W."/>
            <person name="Nagy L.G."/>
            <person name="Floudas D."/>
            <person name="Held B.W."/>
            <person name="Levasseur A."/>
            <person name="Lombard V."/>
            <person name="Morin E."/>
            <person name="Otillar R."/>
            <person name="Lindquist E.A."/>
            <person name="Sun H."/>
            <person name="LaButti K.M."/>
            <person name="Schmutz J."/>
            <person name="Jabbour D."/>
            <person name="Luo H."/>
            <person name="Baker S.E."/>
            <person name="Pisabarro A.G."/>
            <person name="Walton J.D."/>
            <person name="Blanchette R.A."/>
            <person name="Henrissat B."/>
            <person name="Martin F."/>
            <person name="Cullen D."/>
            <person name="Hibbett D.S."/>
            <person name="Grigoriev I.V."/>
        </authorList>
    </citation>
    <scope>NUCLEOTIDE SEQUENCE [LARGE SCALE GENOMIC DNA]</scope>
    <source>
        <strain evidence="3">MUCL 33604</strain>
    </source>
</reference>
<dbReference type="Pfam" id="PF07714">
    <property type="entry name" value="PK_Tyr_Ser-Thr"/>
    <property type="match status" value="1"/>
</dbReference>
<dbReference type="PROSITE" id="PS50011">
    <property type="entry name" value="PROTEIN_KINASE_DOM"/>
    <property type="match status" value="1"/>
</dbReference>
<dbReference type="Gene3D" id="1.10.510.10">
    <property type="entry name" value="Transferase(Phosphotransferase) domain 1"/>
    <property type="match status" value="1"/>
</dbReference>
<evidence type="ECO:0000313" key="2">
    <source>
        <dbReference type="EMBL" id="KDQ58110.1"/>
    </source>
</evidence>
<dbReference type="OrthoDB" id="346907at2759"/>
<dbReference type="GO" id="GO:0004674">
    <property type="term" value="F:protein serine/threonine kinase activity"/>
    <property type="evidence" value="ECO:0007669"/>
    <property type="project" value="TreeGrafter"/>
</dbReference>
<dbReference type="SUPFAM" id="SSF56112">
    <property type="entry name" value="Protein kinase-like (PK-like)"/>
    <property type="match status" value="1"/>
</dbReference>
<evidence type="ECO:0000259" key="1">
    <source>
        <dbReference type="PROSITE" id="PS50011"/>
    </source>
</evidence>